<dbReference type="OrthoDB" id="293407at2157"/>
<dbReference type="RefSeq" id="WP_092924258.1">
    <property type="nucleotide sequence ID" value="NZ_FOYN01000005.1"/>
</dbReference>
<gene>
    <name evidence="3" type="ORF">SAMN04487937_3036</name>
</gene>
<feature type="domain" description="VTT" evidence="2">
    <location>
        <begin position="62"/>
        <end position="184"/>
    </location>
</feature>
<protein>
    <submittedName>
        <fullName evidence="3">Uncharacterized membrane protein YdjX, TVP38/TMEM64 family, SNARE-associated domain</fullName>
    </submittedName>
</protein>
<dbReference type="EMBL" id="FOYN01000005">
    <property type="protein sequence ID" value="SFR60392.1"/>
    <property type="molecule type" value="Genomic_DNA"/>
</dbReference>
<name>A0A1I6I0Z0_HALSD</name>
<dbReference type="Pfam" id="PF09335">
    <property type="entry name" value="VTT_dom"/>
    <property type="match status" value="1"/>
</dbReference>
<accession>A0A1I6I0Z0</accession>
<dbReference type="AlphaFoldDB" id="A0A1I6I0Z0"/>
<dbReference type="Proteomes" id="UP000198932">
    <property type="component" value="Unassembled WGS sequence"/>
</dbReference>
<evidence type="ECO:0000256" key="1">
    <source>
        <dbReference type="SAM" id="Phobius"/>
    </source>
</evidence>
<keyword evidence="1" id="KW-0472">Membrane</keyword>
<keyword evidence="4" id="KW-1185">Reference proteome</keyword>
<dbReference type="STRING" id="35743.SAMN04487937_3036"/>
<organism evidence="3 4">
    <name type="scientific">Halorubrum sodomense</name>
    <dbReference type="NCBI Taxonomy" id="35743"/>
    <lineage>
        <taxon>Archaea</taxon>
        <taxon>Methanobacteriati</taxon>
        <taxon>Methanobacteriota</taxon>
        <taxon>Stenosarchaea group</taxon>
        <taxon>Halobacteria</taxon>
        <taxon>Halobacteriales</taxon>
        <taxon>Haloferacaceae</taxon>
        <taxon>Halorubrum</taxon>
    </lineage>
</organism>
<dbReference type="InterPro" id="IPR032816">
    <property type="entry name" value="VTT_dom"/>
</dbReference>
<proteinExistence type="predicted"/>
<evidence type="ECO:0000313" key="4">
    <source>
        <dbReference type="Proteomes" id="UP000198932"/>
    </source>
</evidence>
<keyword evidence="1" id="KW-1133">Transmembrane helix</keyword>
<reference evidence="4" key="1">
    <citation type="submission" date="2016-10" db="EMBL/GenBank/DDBJ databases">
        <authorList>
            <person name="Varghese N."/>
            <person name="Submissions S."/>
        </authorList>
    </citation>
    <scope>NUCLEOTIDE SEQUENCE [LARGE SCALE GENOMIC DNA]</scope>
    <source>
        <strain evidence="4">RD 26</strain>
    </source>
</reference>
<feature type="transmembrane region" description="Helical" evidence="1">
    <location>
        <begin position="67"/>
        <end position="92"/>
    </location>
</feature>
<sequence length="231" mass="23283">MNRRSTLGRYALAGVAVAALAAFALATSPEAALARLRWLATDPIRFGLAAVALAAVRPLLAWPTTLLAVAVGFAYGWVGTPFALALVVGTALPPYALARAGRLRLRDDPRTGEEPGVTARFCRAGERFAAESGSVRAVAGTRLLPLPSDAVTVGAAAAGVGTRSFLLGTAAGELPWVLCGVAVGVSLDRLAAGGGSLLDPTAILGMAAVGALLLAGPLYRTFLGPDPTASA</sequence>
<evidence type="ECO:0000259" key="2">
    <source>
        <dbReference type="Pfam" id="PF09335"/>
    </source>
</evidence>
<keyword evidence="1" id="KW-0812">Transmembrane</keyword>
<feature type="transmembrane region" description="Helical" evidence="1">
    <location>
        <begin position="197"/>
        <end position="219"/>
    </location>
</feature>
<feature type="transmembrane region" description="Helical" evidence="1">
    <location>
        <begin position="165"/>
        <end position="185"/>
    </location>
</feature>
<evidence type="ECO:0000313" key="3">
    <source>
        <dbReference type="EMBL" id="SFR60392.1"/>
    </source>
</evidence>